<gene>
    <name evidence="2" type="ORF">S03H2_27224</name>
</gene>
<reference evidence="2" key="1">
    <citation type="journal article" date="2014" name="Front. Microbiol.">
        <title>High frequency of phylogenetically diverse reductive dehalogenase-homologous genes in deep subseafloor sedimentary metagenomes.</title>
        <authorList>
            <person name="Kawai M."/>
            <person name="Futagami T."/>
            <person name="Toyoda A."/>
            <person name="Takaki Y."/>
            <person name="Nishi S."/>
            <person name="Hori S."/>
            <person name="Arai W."/>
            <person name="Tsubouchi T."/>
            <person name="Morono Y."/>
            <person name="Uchiyama I."/>
            <person name="Ito T."/>
            <person name="Fujiyama A."/>
            <person name="Inagaki F."/>
            <person name="Takami H."/>
        </authorList>
    </citation>
    <scope>NUCLEOTIDE SEQUENCE</scope>
    <source>
        <strain evidence="2">Expedition CK06-06</strain>
    </source>
</reference>
<comment type="caution">
    <text evidence="2">The sequence shown here is derived from an EMBL/GenBank/DDBJ whole genome shotgun (WGS) entry which is preliminary data.</text>
</comment>
<evidence type="ECO:0000256" key="1">
    <source>
        <dbReference type="SAM" id="MobiDB-lite"/>
    </source>
</evidence>
<dbReference type="EMBL" id="BARU01016209">
    <property type="protein sequence ID" value="GAH59429.1"/>
    <property type="molecule type" value="Genomic_DNA"/>
</dbReference>
<dbReference type="AlphaFoldDB" id="X1I013"/>
<sequence length="40" mass="4436">NSDDIQLTNPADMWLEPSRYDDNSEHVVTGSDTDANAILD</sequence>
<name>X1I013_9ZZZZ</name>
<feature type="non-terminal residue" evidence="2">
    <location>
        <position position="40"/>
    </location>
</feature>
<feature type="region of interest" description="Disordered" evidence="1">
    <location>
        <begin position="1"/>
        <end position="40"/>
    </location>
</feature>
<protein>
    <submittedName>
        <fullName evidence="2">Uncharacterized protein</fullName>
    </submittedName>
</protein>
<feature type="non-terminal residue" evidence="2">
    <location>
        <position position="1"/>
    </location>
</feature>
<evidence type="ECO:0000313" key="2">
    <source>
        <dbReference type="EMBL" id="GAH59429.1"/>
    </source>
</evidence>
<accession>X1I013</accession>
<organism evidence="2">
    <name type="scientific">marine sediment metagenome</name>
    <dbReference type="NCBI Taxonomy" id="412755"/>
    <lineage>
        <taxon>unclassified sequences</taxon>
        <taxon>metagenomes</taxon>
        <taxon>ecological metagenomes</taxon>
    </lineage>
</organism>
<proteinExistence type="predicted"/>